<dbReference type="InterPro" id="IPR006659">
    <property type="entry name" value="Arsenate_reductase"/>
</dbReference>
<organism evidence="4 5">
    <name type="scientific">Owenweeksia hongkongensis (strain DSM 17368 / CIP 108786 / JCM 12287 / NRRL B-23963 / UST20020801)</name>
    <dbReference type="NCBI Taxonomy" id="926562"/>
    <lineage>
        <taxon>Bacteria</taxon>
        <taxon>Pseudomonadati</taxon>
        <taxon>Bacteroidota</taxon>
        <taxon>Flavobacteriia</taxon>
        <taxon>Flavobacteriales</taxon>
        <taxon>Owenweeksiaceae</taxon>
        <taxon>Owenweeksia</taxon>
    </lineage>
</organism>
<dbReference type="PANTHER" id="PTHR30041">
    <property type="entry name" value="ARSENATE REDUCTASE"/>
    <property type="match status" value="1"/>
</dbReference>
<evidence type="ECO:0000256" key="2">
    <source>
        <dbReference type="ARBA" id="ARBA00023002"/>
    </source>
</evidence>
<gene>
    <name evidence="4" type="ordered locus">Oweho_1794</name>
</gene>
<name>G8R159_OWEHD</name>
<evidence type="ECO:0000313" key="5">
    <source>
        <dbReference type="Proteomes" id="UP000005631"/>
    </source>
</evidence>
<dbReference type="NCBIfam" id="TIGR00014">
    <property type="entry name" value="arsC"/>
    <property type="match status" value="1"/>
</dbReference>
<dbReference type="EMBL" id="CP003156">
    <property type="protein sequence ID" value="AEV32774.1"/>
    <property type="molecule type" value="Genomic_DNA"/>
</dbReference>
<accession>G8R159</accession>
<dbReference type="KEGG" id="oho:Oweho_1794"/>
<proteinExistence type="inferred from homology"/>
<dbReference type="PATRIC" id="fig|926562.3.peg.1797"/>
<dbReference type="HOGENOM" id="CLU_116644_0_1_10"/>
<comment type="similarity">
    <text evidence="1 3">Belongs to the ArsC family.</text>
</comment>
<sequence>MVLYHNTRCSKSRETLQLLESKNVNPEIVEYMKEPITPGDLEEILDKLDIDAIDLVRKKEAIWKEEFADKELTEDEVILAMIEYPQLMERPILVNGDKARVGRPPEDVLEII</sequence>
<keyword evidence="5" id="KW-1185">Reference proteome</keyword>
<dbReference type="InterPro" id="IPR006660">
    <property type="entry name" value="Arsenate_reductase-like"/>
</dbReference>
<dbReference type="GO" id="GO:0008794">
    <property type="term" value="F:arsenate reductase (glutaredoxin) activity"/>
    <property type="evidence" value="ECO:0007669"/>
    <property type="project" value="InterPro"/>
</dbReference>
<dbReference type="OrthoDB" id="9808142at2"/>
<evidence type="ECO:0000256" key="1">
    <source>
        <dbReference type="ARBA" id="ARBA00007198"/>
    </source>
</evidence>
<evidence type="ECO:0000256" key="3">
    <source>
        <dbReference type="PROSITE-ProRule" id="PRU01282"/>
    </source>
</evidence>
<dbReference type="Gene3D" id="3.40.30.10">
    <property type="entry name" value="Glutaredoxin"/>
    <property type="match status" value="1"/>
</dbReference>
<protein>
    <submittedName>
        <fullName evidence="4">Glutaredoxin-dependent arsenate reductase</fullName>
    </submittedName>
</protein>
<dbReference type="InterPro" id="IPR036249">
    <property type="entry name" value="Thioredoxin-like_sf"/>
</dbReference>
<dbReference type="SUPFAM" id="SSF52833">
    <property type="entry name" value="Thioredoxin-like"/>
    <property type="match status" value="1"/>
</dbReference>
<dbReference type="PROSITE" id="PS51353">
    <property type="entry name" value="ARSC"/>
    <property type="match status" value="1"/>
</dbReference>
<dbReference type="eggNOG" id="COG1393">
    <property type="taxonomic scope" value="Bacteria"/>
</dbReference>
<dbReference type="CDD" id="cd03034">
    <property type="entry name" value="ArsC_ArsC"/>
    <property type="match status" value="1"/>
</dbReference>
<dbReference type="Proteomes" id="UP000005631">
    <property type="component" value="Chromosome"/>
</dbReference>
<keyword evidence="2" id="KW-0560">Oxidoreductase</keyword>
<dbReference type="STRING" id="926562.Oweho_1794"/>
<dbReference type="RefSeq" id="WP_014202130.1">
    <property type="nucleotide sequence ID" value="NC_016599.1"/>
</dbReference>
<reference evidence="4 5" key="1">
    <citation type="journal article" date="2012" name="Stand. Genomic Sci.">
        <title>Genome sequence of the orange-pigmented seawater bacterium Owenweeksia hongkongensis type strain (UST20020801(T)).</title>
        <authorList>
            <person name="Riedel T."/>
            <person name="Held B."/>
            <person name="Nolan M."/>
            <person name="Lucas S."/>
            <person name="Lapidus A."/>
            <person name="Tice H."/>
            <person name="Del Rio T.G."/>
            <person name="Cheng J.F."/>
            <person name="Han C."/>
            <person name="Tapia R."/>
            <person name="Goodwin L.A."/>
            <person name="Pitluck S."/>
            <person name="Liolios K."/>
            <person name="Mavromatis K."/>
            <person name="Pagani I."/>
            <person name="Ivanova N."/>
            <person name="Mikhailova N."/>
            <person name="Pati A."/>
            <person name="Chen A."/>
            <person name="Palaniappan K."/>
            <person name="Rohde M."/>
            <person name="Tindall B.J."/>
            <person name="Detter J.C."/>
            <person name="Goker M."/>
            <person name="Woyke T."/>
            <person name="Bristow J."/>
            <person name="Eisen J.A."/>
            <person name="Markowitz V."/>
            <person name="Hugenholtz P."/>
            <person name="Klenk H.P."/>
            <person name="Kyrpides N.C."/>
        </authorList>
    </citation>
    <scope>NUCLEOTIDE SEQUENCE</scope>
    <source>
        <strain evidence="5">DSM 17368 / JCM 12287 / NRRL B-23963</strain>
    </source>
</reference>
<dbReference type="Pfam" id="PF03960">
    <property type="entry name" value="ArsC"/>
    <property type="match status" value="1"/>
</dbReference>
<dbReference type="AlphaFoldDB" id="G8R159"/>
<evidence type="ECO:0000313" key="4">
    <source>
        <dbReference type="EMBL" id="AEV32774.1"/>
    </source>
</evidence>
<dbReference type="PANTHER" id="PTHR30041:SF4">
    <property type="entry name" value="ARSENATE REDUCTASE"/>
    <property type="match status" value="1"/>
</dbReference>